<evidence type="ECO:0000313" key="10">
    <source>
        <dbReference type="Ensembl" id="ENSELUP00000046235.2"/>
    </source>
</evidence>
<evidence type="ECO:0000256" key="7">
    <source>
        <dbReference type="ARBA" id="ARBA00023125"/>
    </source>
</evidence>
<name>A0A6Q2WYJ6_ESOLU</name>
<keyword evidence="6" id="KW-0779">Telomere</keyword>
<evidence type="ECO:0000256" key="9">
    <source>
        <dbReference type="SAM" id="MobiDB-lite"/>
    </source>
</evidence>
<protein>
    <recommendedName>
        <fullName evidence="4">CST complex subunit CTC1</fullName>
    </recommendedName>
</protein>
<reference evidence="11" key="1">
    <citation type="journal article" date="2014" name="PLoS ONE">
        <title>The genome and linkage map of the northern pike (Esox lucius): conserved synteny revealed between the salmonid sister group and the Neoteleostei.</title>
        <authorList>
            <person name="Rondeau E.B."/>
            <person name="Minkley D.R."/>
            <person name="Leong J.S."/>
            <person name="Messmer A.M."/>
            <person name="Jantzen J.R."/>
            <person name="von Schalburg K.R."/>
            <person name="Lemon C."/>
            <person name="Bird N.H."/>
            <person name="Koop B.F."/>
        </authorList>
    </citation>
    <scope>NUCLEOTIDE SEQUENCE</scope>
</reference>
<comment type="subcellular location">
    <subcellularLocation>
        <location evidence="2">Chromosome</location>
        <location evidence="2">Telomere</location>
    </subcellularLocation>
    <subcellularLocation>
        <location evidence="1">Nucleus</location>
    </subcellularLocation>
</comment>
<reference evidence="10" key="4">
    <citation type="submission" date="2025-09" db="UniProtKB">
        <authorList>
            <consortium name="Ensembl"/>
        </authorList>
    </citation>
    <scope>IDENTIFICATION</scope>
</reference>
<feature type="region of interest" description="Disordered" evidence="9">
    <location>
        <begin position="739"/>
        <end position="785"/>
    </location>
</feature>
<dbReference type="GO" id="GO:0042162">
    <property type="term" value="F:telomeric DNA binding"/>
    <property type="evidence" value="ECO:0007669"/>
    <property type="project" value="TreeGrafter"/>
</dbReference>
<gene>
    <name evidence="10" type="primary">CTC1</name>
</gene>
<reference evidence="10" key="2">
    <citation type="submission" date="2020-02" db="EMBL/GenBank/DDBJ databases">
        <title>Esox lucius (northern pike) genome, fEsoLuc1, primary haplotype.</title>
        <authorList>
            <person name="Myers G."/>
            <person name="Karagic N."/>
            <person name="Meyer A."/>
            <person name="Pippel M."/>
            <person name="Reichard M."/>
            <person name="Winkler S."/>
            <person name="Tracey A."/>
            <person name="Sims Y."/>
            <person name="Howe K."/>
            <person name="Rhie A."/>
            <person name="Formenti G."/>
            <person name="Durbin R."/>
            <person name="Fedrigo O."/>
            <person name="Jarvis E.D."/>
        </authorList>
    </citation>
    <scope>NUCLEOTIDE SEQUENCE [LARGE SCALE GENOMIC DNA]</scope>
</reference>
<sequence length="1285" mass="141734">MESFLTHFNQRTEVEREWLRQLFGFVRDNLFPVLGPAAGSLSLEQLALALVQRVERAVGSSRARSLPLSYRLVSISELVTRQHTPCCSNLSWSTNEHREWVREAEQALPKHRALPRANLLLIGCLSDGCGLGGTCDGMWRLKDASGSLHSELLSPSPLWLGPPLLFPFWNYIPQHALGPDQEDGGYLELVGCPLPLTSDTELTFNPAGVNLRSAVGVKVAAGLLQHRVKGLRVKVYGEVCAVCPLLDIAGNSFFCLCLREEQHTVPILVTEPSCLWWRRCVCVGVSVCVSGLRVCALRGWSGNRVLCVTGQSSLSLLPDTLIPDLSETHSQDHTPDTYTSDADGHLCEESGAGSALPGRQAEGADEGRVVPPPHNTKHSRIISYKGVLTGVLSSEAGLYVIDGKVGLCLAYQPIQRRGLRPGAEIELHDVHFLYRPSPASLPSMLCMCLRSSLRITSFSRLGSEVSSTSDMPSDALLPRLLLEMNLGVSQYLWLCHCCTALRDRLVPRWVRGERVCVVAGRLLESVLTCEGVQGGGEGEAGRDIYREMLQEPHHCPLTEYRVGSPACRYLSVSECISAMEAECWSSLSLSSLLPSSGCSLTQAELNPSLAWSVGLSLGQDRQPRPLLVGVLDLSRTHTLCLRDQTGILTCVAVETSEKDSGRQRAASNTAWIGCLVCVQRFTMVMERFIQSEFPSYRHLDQDKYITHRHCRVYIQLCLNDLQILSPSASMASLLRERNRMTQGEMEERREAEAGERKSSREEEKMEVEEEEHEGGEAKRACLEDRENKPILKPPVAIETPGESTLPGERPCVSVVMRVMAKEGVAWRNEGNGCDIGGAGLSLCFSAKAELIGPVQRWGWDPKNSLLQERETDRKTESTKVELLFVRSSVRWFSLIQPGCFYRLIAPNTQDPSVLTGCLVAVKSGVELHACPSLLVHSDWRIHTLTPPLLTTPYSQMISQKVMSVAEVLDCSRDVELVSFYGIVSQRITLQDKRGLTKTTQYTVETGLSVRLTVCSESRGRSLQVYLDLSHAPYPPGIIPGNTVLFSGFQRRLSRVGGVYCRSLPVSCLTVSAMGTSSLSCDPPPPIILLGVWAMRGAGQCLVGRVKGHVVCVLYLQLQWTCSLCDSIYTQRCTRSHPPCGSTSSVFQALAKAVVEDGSGEAHIWFSCLAVSCLLGLTTPQWEGLQRSLKARGHLRVYTRGRSLVSDAVSDDPLLQYLSCVCNSRTVCRPLTLICTLHPRSHTPAAHREDSTQLKRFTRADREFVTRMPSPLQLNCTHILEDTDRL</sequence>
<feature type="compositionally biased region" description="Acidic residues" evidence="9">
    <location>
        <begin position="764"/>
        <end position="773"/>
    </location>
</feature>
<accession>A0A6Q2WYJ6</accession>
<feature type="compositionally biased region" description="Basic and acidic residues" evidence="9">
    <location>
        <begin position="774"/>
        <end position="785"/>
    </location>
</feature>
<dbReference type="GO" id="GO:0045740">
    <property type="term" value="P:positive regulation of DNA replication"/>
    <property type="evidence" value="ECO:0007669"/>
    <property type="project" value="TreeGrafter"/>
</dbReference>
<evidence type="ECO:0000256" key="4">
    <source>
        <dbReference type="ARBA" id="ARBA00016175"/>
    </source>
</evidence>
<proteinExistence type="inferred from homology"/>
<evidence type="ECO:0000256" key="6">
    <source>
        <dbReference type="ARBA" id="ARBA00022895"/>
    </source>
</evidence>
<dbReference type="GO" id="GO:1990879">
    <property type="term" value="C:CST complex"/>
    <property type="evidence" value="ECO:0007669"/>
    <property type="project" value="TreeGrafter"/>
</dbReference>
<dbReference type="Ensembl" id="ENSELUT00000044102.2">
    <property type="protein sequence ID" value="ENSELUP00000046235.2"/>
    <property type="gene ID" value="ENSELUG00000028047.2"/>
</dbReference>
<feature type="region of interest" description="Disordered" evidence="9">
    <location>
        <begin position="352"/>
        <end position="377"/>
    </location>
</feature>
<keyword evidence="11" id="KW-1185">Reference proteome</keyword>
<dbReference type="GeneTree" id="ENSGT00390000011553"/>
<evidence type="ECO:0000256" key="2">
    <source>
        <dbReference type="ARBA" id="ARBA00004574"/>
    </source>
</evidence>
<comment type="similarity">
    <text evidence="3">Belongs to the CTC1 family.</text>
</comment>
<dbReference type="OMA" id="HTDYTPT"/>
<dbReference type="GO" id="GO:0003697">
    <property type="term" value="F:single-stranded DNA binding"/>
    <property type="evidence" value="ECO:0007669"/>
    <property type="project" value="InterPro"/>
</dbReference>
<evidence type="ECO:0000256" key="5">
    <source>
        <dbReference type="ARBA" id="ARBA00022454"/>
    </source>
</evidence>
<dbReference type="FunCoup" id="A0A6Q2WYJ6">
    <property type="interactions" value="590"/>
</dbReference>
<keyword evidence="7" id="KW-0238">DNA-binding</keyword>
<organism evidence="10 11">
    <name type="scientific">Esox lucius</name>
    <name type="common">Northern pike</name>
    <dbReference type="NCBI Taxonomy" id="8010"/>
    <lineage>
        <taxon>Eukaryota</taxon>
        <taxon>Metazoa</taxon>
        <taxon>Chordata</taxon>
        <taxon>Craniata</taxon>
        <taxon>Vertebrata</taxon>
        <taxon>Euteleostomi</taxon>
        <taxon>Actinopterygii</taxon>
        <taxon>Neopterygii</taxon>
        <taxon>Teleostei</taxon>
        <taxon>Protacanthopterygii</taxon>
        <taxon>Esociformes</taxon>
        <taxon>Esocidae</taxon>
        <taxon>Esox</taxon>
    </lineage>
</organism>
<dbReference type="PANTHER" id="PTHR14865:SF2">
    <property type="entry name" value="CST COMPLEX SUBUNIT CTC1"/>
    <property type="match status" value="1"/>
</dbReference>
<keyword evidence="8" id="KW-0539">Nucleus</keyword>
<feature type="compositionally biased region" description="Basic and acidic residues" evidence="9">
    <location>
        <begin position="739"/>
        <end position="763"/>
    </location>
</feature>
<evidence type="ECO:0000256" key="3">
    <source>
        <dbReference type="ARBA" id="ARBA00006332"/>
    </source>
</evidence>
<dbReference type="Proteomes" id="UP000265140">
    <property type="component" value="Chromosome 24"/>
</dbReference>
<dbReference type="InterPro" id="IPR042617">
    <property type="entry name" value="CTC1-like"/>
</dbReference>
<evidence type="ECO:0000256" key="8">
    <source>
        <dbReference type="ARBA" id="ARBA00023242"/>
    </source>
</evidence>
<dbReference type="PANTHER" id="PTHR14865">
    <property type="entry name" value="CST COMPLEX SUBUNIT CTC1"/>
    <property type="match status" value="1"/>
</dbReference>
<dbReference type="Pfam" id="PF15489">
    <property type="entry name" value="CTC1"/>
    <property type="match status" value="1"/>
</dbReference>
<keyword evidence="5" id="KW-0158">Chromosome</keyword>
<dbReference type="GO" id="GO:0010833">
    <property type="term" value="P:telomere maintenance via telomere lengthening"/>
    <property type="evidence" value="ECO:0007669"/>
    <property type="project" value="TreeGrafter"/>
</dbReference>
<reference evidence="10" key="3">
    <citation type="submission" date="2025-08" db="UniProtKB">
        <authorList>
            <consortium name="Ensembl"/>
        </authorList>
    </citation>
    <scope>IDENTIFICATION</scope>
</reference>
<evidence type="ECO:0000256" key="1">
    <source>
        <dbReference type="ARBA" id="ARBA00004123"/>
    </source>
</evidence>
<dbReference type="InterPro" id="IPR029156">
    <property type="entry name" value="CTC1"/>
</dbReference>
<dbReference type="InParanoid" id="A0A6Q2WYJ6"/>
<dbReference type="Bgee" id="ENSELUG00000028047">
    <property type="expression patterns" value="Expressed in testis and 14 other cell types or tissues"/>
</dbReference>
<evidence type="ECO:0000313" key="11">
    <source>
        <dbReference type="Proteomes" id="UP000265140"/>
    </source>
</evidence>